<dbReference type="Gene3D" id="3.40.390.10">
    <property type="entry name" value="Collagenase (Catalytic Domain)"/>
    <property type="match status" value="1"/>
</dbReference>
<keyword evidence="2" id="KW-1133">Transmembrane helix</keyword>
<feature type="transmembrane region" description="Helical" evidence="2">
    <location>
        <begin position="111"/>
        <end position="138"/>
    </location>
</feature>
<evidence type="ECO:0000313" key="5">
    <source>
        <dbReference type="Proteomes" id="UP000821866"/>
    </source>
</evidence>
<reference evidence="4" key="2">
    <citation type="submission" date="2021-09" db="EMBL/GenBank/DDBJ databases">
        <authorList>
            <person name="Jia N."/>
            <person name="Wang J."/>
            <person name="Shi W."/>
            <person name="Du L."/>
            <person name="Sun Y."/>
            <person name="Zhan W."/>
            <person name="Jiang J."/>
            <person name="Wang Q."/>
            <person name="Zhang B."/>
            <person name="Ji P."/>
            <person name="Sakyi L.B."/>
            <person name="Cui X."/>
            <person name="Yuan T."/>
            <person name="Jiang B."/>
            <person name="Yang W."/>
            <person name="Lam T.T.-Y."/>
            <person name="Chang Q."/>
            <person name="Ding S."/>
            <person name="Wang X."/>
            <person name="Zhu J."/>
            <person name="Ruan X."/>
            <person name="Zhao L."/>
            <person name="Wei J."/>
            <person name="Que T."/>
            <person name="Du C."/>
            <person name="Cheng J."/>
            <person name="Dai P."/>
            <person name="Han X."/>
            <person name="Huang E."/>
            <person name="Gao Y."/>
            <person name="Liu J."/>
            <person name="Shao H."/>
            <person name="Ye R."/>
            <person name="Li L."/>
            <person name="Wei W."/>
            <person name="Wang X."/>
            <person name="Wang C."/>
            <person name="Huo Q."/>
            <person name="Li W."/>
            <person name="Guo W."/>
            <person name="Chen H."/>
            <person name="Chen S."/>
            <person name="Zhou L."/>
            <person name="Zhou L."/>
            <person name="Ni X."/>
            <person name="Tian J."/>
            <person name="Zhou Y."/>
            <person name="Sheng Y."/>
            <person name="Liu T."/>
            <person name="Pan Y."/>
            <person name="Xia L."/>
            <person name="Li J."/>
            <person name="Zhao F."/>
            <person name="Cao W."/>
        </authorList>
    </citation>
    <scope>NUCLEOTIDE SEQUENCE</scope>
    <source>
        <strain evidence="4">Rmic-2018</strain>
        <tissue evidence="4">Larvae</tissue>
    </source>
</reference>
<dbReference type="Gene3D" id="1.10.1380.10">
    <property type="entry name" value="Neutral endopeptidase , domain2"/>
    <property type="match status" value="1"/>
</dbReference>
<keyword evidence="5" id="KW-1185">Reference proteome</keyword>
<keyword evidence="2" id="KW-0472">Membrane</keyword>
<gene>
    <name evidence="4" type="ORF">HPB51_002274</name>
</gene>
<dbReference type="GO" id="GO:0005886">
    <property type="term" value="C:plasma membrane"/>
    <property type="evidence" value="ECO:0007669"/>
    <property type="project" value="TreeGrafter"/>
</dbReference>
<dbReference type="InterPro" id="IPR008753">
    <property type="entry name" value="Peptidase_M13_N"/>
</dbReference>
<dbReference type="InterPro" id="IPR024079">
    <property type="entry name" value="MetalloPept_cat_dom_sf"/>
</dbReference>
<keyword evidence="2" id="KW-0812">Transmembrane</keyword>
<dbReference type="SUPFAM" id="SSF55486">
    <property type="entry name" value="Metalloproteases ('zincins'), catalytic domain"/>
    <property type="match status" value="1"/>
</dbReference>
<comment type="caution">
    <text evidence="4">The sequence shown here is derived from an EMBL/GenBank/DDBJ whole genome shotgun (WGS) entry which is preliminary data.</text>
</comment>
<evidence type="ECO:0000256" key="2">
    <source>
        <dbReference type="SAM" id="Phobius"/>
    </source>
</evidence>
<evidence type="ECO:0000313" key="4">
    <source>
        <dbReference type="EMBL" id="KAH8027120.1"/>
    </source>
</evidence>
<protein>
    <recommendedName>
        <fullName evidence="3">Peptidase M13 N-terminal domain-containing protein</fullName>
    </recommendedName>
</protein>
<feature type="domain" description="Peptidase M13 N-terminal" evidence="3">
    <location>
        <begin position="191"/>
        <end position="260"/>
    </location>
</feature>
<dbReference type="PROSITE" id="PS51885">
    <property type="entry name" value="NEPRILYSIN"/>
    <property type="match status" value="1"/>
</dbReference>
<dbReference type="PANTHER" id="PTHR11733">
    <property type="entry name" value="ZINC METALLOPROTEASE FAMILY M13 NEPRILYSIN-RELATED"/>
    <property type="match status" value="1"/>
</dbReference>
<proteinExistence type="inferred from homology"/>
<dbReference type="EMBL" id="JABSTU010000006">
    <property type="protein sequence ID" value="KAH8027120.1"/>
    <property type="molecule type" value="Genomic_DNA"/>
</dbReference>
<dbReference type="AlphaFoldDB" id="A0A9J6DZF3"/>
<dbReference type="InterPro" id="IPR042089">
    <property type="entry name" value="Peptidase_M13_dom_2"/>
</dbReference>
<evidence type="ECO:0000256" key="1">
    <source>
        <dbReference type="ARBA" id="ARBA00007357"/>
    </source>
</evidence>
<evidence type="ECO:0000259" key="3">
    <source>
        <dbReference type="Pfam" id="PF05649"/>
    </source>
</evidence>
<dbReference type="PANTHER" id="PTHR11733:SF241">
    <property type="entry name" value="GH26575P-RELATED"/>
    <property type="match status" value="1"/>
</dbReference>
<organism evidence="4 5">
    <name type="scientific">Rhipicephalus microplus</name>
    <name type="common">Cattle tick</name>
    <name type="synonym">Boophilus microplus</name>
    <dbReference type="NCBI Taxonomy" id="6941"/>
    <lineage>
        <taxon>Eukaryota</taxon>
        <taxon>Metazoa</taxon>
        <taxon>Ecdysozoa</taxon>
        <taxon>Arthropoda</taxon>
        <taxon>Chelicerata</taxon>
        <taxon>Arachnida</taxon>
        <taxon>Acari</taxon>
        <taxon>Parasitiformes</taxon>
        <taxon>Ixodida</taxon>
        <taxon>Ixodoidea</taxon>
        <taxon>Ixodidae</taxon>
        <taxon>Rhipicephalinae</taxon>
        <taxon>Rhipicephalus</taxon>
        <taxon>Boophilus</taxon>
    </lineage>
</organism>
<comment type="similarity">
    <text evidence="1">Belongs to the peptidase M13 family.</text>
</comment>
<dbReference type="InterPro" id="IPR000718">
    <property type="entry name" value="Peptidase_M13"/>
</dbReference>
<dbReference type="GO" id="GO:0004222">
    <property type="term" value="F:metalloendopeptidase activity"/>
    <property type="evidence" value="ECO:0007669"/>
    <property type="project" value="InterPro"/>
</dbReference>
<dbReference type="Pfam" id="PF05649">
    <property type="entry name" value="Peptidase_M13_N"/>
    <property type="match status" value="1"/>
</dbReference>
<dbReference type="GO" id="GO:0016485">
    <property type="term" value="P:protein processing"/>
    <property type="evidence" value="ECO:0007669"/>
    <property type="project" value="TreeGrafter"/>
</dbReference>
<sequence>MDNLSEIPEDDDIAPEFPELRQYTAMFQNPTIITPTKTISPVSPWQEGLPIEEQHNDKTHMDSTIAGVVPIAATPAESKKPEETGIETKVAAVAPEGSQAPRDHVVEQNEIYGYTSCCLTVLFVLAVVILIVGLVHVVDTTWTTTATNTKTATNEDSLTGVTAGPSFCSSELCNREADYINSLINSSTSKPCENFYEYVCGSWSTVHPLGKNNGTGATISTDTIIQDHLVNTLLALLPSSKEADVSLAVSLYNECADRSKESMVTTSVTRLFGSWAIKQWPRDVAATTQES</sequence>
<dbReference type="Proteomes" id="UP000821866">
    <property type="component" value="Chromosome 4"/>
</dbReference>
<accession>A0A9J6DZF3</accession>
<reference evidence="4" key="1">
    <citation type="journal article" date="2020" name="Cell">
        <title>Large-Scale Comparative Analyses of Tick Genomes Elucidate Their Genetic Diversity and Vector Capacities.</title>
        <authorList>
            <consortium name="Tick Genome and Microbiome Consortium (TIGMIC)"/>
            <person name="Jia N."/>
            <person name="Wang J."/>
            <person name="Shi W."/>
            <person name="Du L."/>
            <person name="Sun Y."/>
            <person name="Zhan W."/>
            <person name="Jiang J.F."/>
            <person name="Wang Q."/>
            <person name="Zhang B."/>
            <person name="Ji P."/>
            <person name="Bell-Sakyi L."/>
            <person name="Cui X.M."/>
            <person name="Yuan T.T."/>
            <person name="Jiang B.G."/>
            <person name="Yang W.F."/>
            <person name="Lam T.T."/>
            <person name="Chang Q.C."/>
            <person name="Ding S.J."/>
            <person name="Wang X.J."/>
            <person name="Zhu J.G."/>
            <person name="Ruan X.D."/>
            <person name="Zhao L."/>
            <person name="Wei J.T."/>
            <person name="Ye R.Z."/>
            <person name="Que T.C."/>
            <person name="Du C.H."/>
            <person name="Zhou Y.H."/>
            <person name="Cheng J.X."/>
            <person name="Dai P.F."/>
            <person name="Guo W.B."/>
            <person name="Han X.H."/>
            <person name="Huang E.J."/>
            <person name="Li L.F."/>
            <person name="Wei W."/>
            <person name="Gao Y.C."/>
            <person name="Liu J.Z."/>
            <person name="Shao H.Z."/>
            <person name="Wang X."/>
            <person name="Wang C.C."/>
            <person name="Yang T.C."/>
            <person name="Huo Q.B."/>
            <person name="Li W."/>
            <person name="Chen H.Y."/>
            <person name="Chen S.E."/>
            <person name="Zhou L.G."/>
            <person name="Ni X.B."/>
            <person name="Tian J.H."/>
            <person name="Sheng Y."/>
            <person name="Liu T."/>
            <person name="Pan Y.S."/>
            <person name="Xia L.Y."/>
            <person name="Li J."/>
            <person name="Zhao F."/>
            <person name="Cao W.C."/>
        </authorList>
    </citation>
    <scope>NUCLEOTIDE SEQUENCE</scope>
    <source>
        <strain evidence="4">Rmic-2018</strain>
    </source>
</reference>
<name>A0A9J6DZF3_RHIMP</name>